<dbReference type="GO" id="GO:0042254">
    <property type="term" value="P:ribosome biogenesis"/>
    <property type="evidence" value="ECO:0007669"/>
    <property type="project" value="UniProtKB-KW"/>
</dbReference>
<evidence type="ECO:0000256" key="4">
    <source>
        <dbReference type="ARBA" id="ARBA00022517"/>
    </source>
</evidence>
<dbReference type="InterPro" id="IPR036236">
    <property type="entry name" value="Znf_C2H2_sf"/>
</dbReference>
<dbReference type="EMBL" id="GHBP01003413">
    <property type="protein sequence ID" value="NDJ93376.1"/>
    <property type="molecule type" value="Transcribed_RNA"/>
</dbReference>
<sequence length="111" mass="12722">MSSHPRSIENQNIYEQSVKRAMGMIKKEYDDDLTGGGLFPCVTCEKYFDCDENLKNHLKSKRHKQQLKRLSNIPYSHQEASHAAGMGSYSISLYKSKMDVFSTELAHNFNS</sequence>
<evidence type="ECO:0000256" key="1">
    <source>
        <dbReference type="ARBA" id="ARBA00004123"/>
    </source>
</evidence>
<feature type="domain" description="C2H2-type" evidence="11">
    <location>
        <begin position="39"/>
        <end position="68"/>
    </location>
</feature>
<dbReference type="InterPro" id="IPR051879">
    <property type="entry name" value="C2H2-ZF_Maturation_Protein"/>
</dbReference>
<dbReference type="GO" id="GO:0003676">
    <property type="term" value="F:nucleic acid binding"/>
    <property type="evidence" value="ECO:0007669"/>
    <property type="project" value="InterPro"/>
</dbReference>
<dbReference type="InterPro" id="IPR013087">
    <property type="entry name" value="Znf_C2H2_type"/>
</dbReference>
<keyword evidence="6 10" id="KW-0863">Zinc-finger</keyword>
<dbReference type="FunFam" id="3.30.160.60:FF:000299">
    <property type="entry name" value="Zinc finger protein 593"/>
    <property type="match status" value="1"/>
</dbReference>
<reference evidence="12" key="1">
    <citation type="submission" date="2018-11" db="EMBL/GenBank/DDBJ databases">
        <title>Henneguya salminicola genome and transcriptome.</title>
        <authorList>
            <person name="Yahalomi D."/>
            <person name="Atkinson S.D."/>
            <person name="Neuhof M."/>
            <person name="Chang E.S."/>
            <person name="Philippe H."/>
            <person name="Cartwright P."/>
            <person name="Bartholomew J.L."/>
            <person name="Huchon D."/>
        </authorList>
    </citation>
    <scope>NUCLEOTIDE SEQUENCE</scope>
    <source>
        <strain evidence="12">Hz1</strain>
        <tissue evidence="12">Whole</tissue>
    </source>
</reference>
<dbReference type="SMART" id="SM00451">
    <property type="entry name" value="ZnF_U1"/>
    <property type="match status" value="1"/>
</dbReference>
<evidence type="ECO:0000256" key="2">
    <source>
        <dbReference type="ARBA" id="ARBA00004496"/>
    </source>
</evidence>
<dbReference type="Gene3D" id="3.30.160.60">
    <property type="entry name" value="Classic Zinc Finger"/>
    <property type="match status" value="1"/>
</dbReference>
<evidence type="ECO:0000256" key="5">
    <source>
        <dbReference type="ARBA" id="ARBA00022723"/>
    </source>
</evidence>
<keyword evidence="4" id="KW-0690">Ribosome biogenesis</keyword>
<keyword evidence="7" id="KW-0862">Zinc</keyword>
<evidence type="ECO:0000313" key="12">
    <source>
        <dbReference type="EMBL" id="NDJ93376.1"/>
    </source>
</evidence>
<name>A0A6G3MHG7_HENSL</name>
<dbReference type="AlphaFoldDB" id="A0A6G3MHG7"/>
<comment type="similarity">
    <text evidence="9">Belongs to the ZNF593/BUD20 C2H2-type zinc-finger protein family.</text>
</comment>
<dbReference type="PROSITE" id="PS50157">
    <property type="entry name" value="ZINC_FINGER_C2H2_2"/>
    <property type="match status" value="1"/>
</dbReference>
<proteinExistence type="inferred from homology"/>
<dbReference type="GO" id="GO:0043021">
    <property type="term" value="F:ribonucleoprotein complex binding"/>
    <property type="evidence" value="ECO:0007669"/>
    <property type="project" value="UniProtKB-ARBA"/>
</dbReference>
<dbReference type="Pfam" id="PF12171">
    <property type="entry name" value="zf-C2H2_jaz"/>
    <property type="match status" value="1"/>
</dbReference>
<organism evidence="12">
    <name type="scientific">Henneguya salminicola</name>
    <name type="common">Myxosporean</name>
    <dbReference type="NCBI Taxonomy" id="69463"/>
    <lineage>
        <taxon>Eukaryota</taxon>
        <taxon>Metazoa</taxon>
        <taxon>Cnidaria</taxon>
        <taxon>Myxozoa</taxon>
        <taxon>Myxosporea</taxon>
        <taxon>Bivalvulida</taxon>
        <taxon>Platysporina</taxon>
        <taxon>Myxobolidae</taxon>
        <taxon>Henneguya</taxon>
    </lineage>
</organism>
<dbReference type="PANTHER" id="PTHR46095:SF1">
    <property type="entry name" value="ZINC FINGER PROTEIN 593"/>
    <property type="match status" value="1"/>
</dbReference>
<evidence type="ECO:0000259" key="11">
    <source>
        <dbReference type="PROSITE" id="PS50157"/>
    </source>
</evidence>
<dbReference type="PANTHER" id="PTHR46095">
    <property type="entry name" value="ZINC FINGER PROTEIN 593"/>
    <property type="match status" value="1"/>
</dbReference>
<evidence type="ECO:0000256" key="9">
    <source>
        <dbReference type="ARBA" id="ARBA00038064"/>
    </source>
</evidence>
<evidence type="ECO:0000256" key="7">
    <source>
        <dbReference type="ARBA" id="ARBA00022833"/>
    </source>
</evidence>
<keyword evidence="5" id="KW-0479">Metal-binding</keyword>
<keyword evidence="8" id="KW-0539">Nucleus</keyword>
<accession>A0A6G3MHG7</accession>
<comment type="subcellular location">
    <subcellularLocation>
        <location evidence="2">Cytoplasm</location>
    </subcellularLocation>
    <subcellularLocation>
        <location evidence="1">Nucleus</location>
    </subcellularLocation>
</comment>
<protein>
    <submittedName>
        <fullName evidence="12">Zinc finger protein 593 (Trinotate prediction)</fullName>
    </submittedName>
</protein>
<evidence type="ECO:0000256" key="10">
    <source>
        <dbReference type="PROSITE-ProRule" id="PRU00042"/>
    </source>
</evidence>
<keyword evidence="3" id="KW-0963">Cytoplasm</keyword>
<evidence type="ECO:0000256" key="3">
    <source>
        <dbReference type="ARBA" id="ARBA00022490"/>
    </source>
</evidence>
<dbReference type="InterPro" id="IPR003604">
    <property type="entry name" value="Matrin/U1-like-C_Znf_C2H2"/>
</dbReference>
<evidence type="ECO:0000256" key="6">
    <source>
        <dbReference type="ARBA" id="ARBA00022771"/>
    </source>
</evidence>
<dbReference type="GO" id="GO:0005634">
    <property type="term" value="C:nucleus"/>
    <property type="evidence" value="ECO:0007669"/>
    <property type="project" value="UniProtKB-SubCell"/>
</dbReference>
<evidence type="ECO:0000256" key="8">
    <source>
        <dbReference type="ARBA" id="ARBA00023242"/>
    </source>
</evidence>
<dbReference type="SUPFAM" id="SSF57667">
    <property type="entry name" value="beta-beta-alpha zinc fingers"/>
    <property type="match status" value="1"/>
</dbReference>
<dbReference type="GO" id="GO:0008270">
    <property type="term" value="F:zinc ion binding"/>
    <property type="evidence" value="ECO:0007669"/>
    <property type="project" value="UniProtKB-KW"/>
</dbReference>
<dbReference type="GO" id="GO:0005737">
    <property type="term" value="C:cytoplasm"/>
    <property type="evidence" value="ECO:0007669"/>
    <property type="project" value="UniProtKB-SubCell"/>
</dbReference>
<dbReference type="InterPro" id="IPR022755">
    <property type="entry name" value="Znf_C2H2_jaz"/>
</dbReference>
<dbReference type="PROSITE" id="PS00028">
    <property type="entry name" value="ZINC_FINGER_C2H2_1"/>
    <property type="match status" value="1"/>
</dbReference>